<dbReference type="Proteomes" id="UP000272942">
    <property type="component" value="Unassembled WGS sequence"/>
</dbReference>
<dbReference type="EMBL" id="UZAN01064649">
    <property type="protein sequence ID" value="VDP93777.1"/>
    <property type="molecule type" value="Genomic_DNA"/>
</dbReference>
<organism evidence="3">
    <name type="scientific">Echinostoma caproni</name>
    <dbReference type="NCBI Taxonomy" id="27848"/>
    <lineage>
        <taxon>Eukaryota</taxon>
        <taxon>Metazoa</taxon>
        <taxon>Spiralia</taxon>
        <taxon>Lophotrochozoa</taxon>
        <taxon>Platyhelminthes</taxon>
        <taxon>Trematoda</taxon>
        <taxon>Digenea</taxon>
        <taxon>Plagiorchiida</taxon>
        <taxon>Echinostomata</taxon>
        <taxon>Echinostomatoidea</taxon>
        <taxon>Echinostomatidae</taxon>
        <taxon>Echinostoma</taxon>
    </lineage>
</organism>
<protein>
    <submittedName>
        <fullName evidence="3">Nuclear receptor domain-containing protein</fullName>
    </submittedName>
</protein>
<evidence type="ECO:0000313" key="2">
    <source>
        <dbReference type="Proteomes" id="UP000272942"/>
    </source>
</evidence>
<dbReference type="OrthoDB" id="392925at2759"/>
<accession>A0A183BBB9</accession>
<proteinExistence type="predicted"/>
<name>A0A183BBB9_9TREM</name>
<dbReference type="AlphaFoldDB" id="A0A183BBB9"/>
<evidence type="ECO:0000313" key="3">
    <source>
        <dbReference type="WBParaSite" id="ECPE_0001654701-mRNA-1"/>
    </source>
</evidence>
<reference evidence="1 2" key="2">
    <citation type="submission" date="2018-11" db="EMBL/GenBank/DDBJ databases">
        <authorList>
            <consortium name="Pathogen Informatics"/>
        </authorList>
    </citation>
    <scope>NUCLEOTIDE SEQUENCE [LARGE SCALE GENOMIC DNA]</scope>
    <source>
        <strain evidence="1 2">Egypt</strain>
    </source>
</reference>
<gene>
    <name evidence="1" type="ORF">ECPE_LOCUS16505</name>
</gene>
<sequence length="201" mass="22931">MDVYVSVPDADEDLSLLLERLKKLYKVAVQITTNHIRITGSPEEIFLAQNCALRFIGPESMLAIHVDLEFLSLFFSPSLIQHFEDMYQVFFLVKRPQGLLIKGSDRATKHVHKIIKDLENNCLTCKSAMDQFKLNNLRLLCYKFRVQFSELPDKDSLRVALLGYFCSLLDPGSNKLPQMVASSQPPFVEAYRKDPGKDCGK</sequence>
<keyword evidence="2" id="KW-1185">Reference proteome</keyword>
<dbReference type="WBParaSite" id="ECPE_0001654701-mRNA-1">
    <property type="protein sequence ID" value="ECPE_0001654701-mRNA-1"/>
    <property type="gene ID" value="ECPE_0001654701"/>
</dbReference>
<reference evidence="3" key="1">
    <citation type="submission" date="2016-06" db="UniProtKB">
        <authorList>
            <consortium name="WormBaseParasite"/>
        </authorList>
    </citation>
    <scope>IDENTIFICATION</scope>
</reference>
<evidence type="ECO:0000313" key="1">
    <source>
        <dbReference type="EMBL" id="VDP93777.1"/>
    </source>
</evidence>